<dbReference type="STRING" id="218672.SAMN04489759_10840"/>
<evidence type="ECO:0000313" key="3">
    <source>
        <dbReference type="Proteomes" id="UP000199399"/>
    </source>
</evidence>
<dbReference type="AlphaFoldDB" id="A0A1G7UK91"/>
<dbReference type="RefSeq" id="WP_167356436.1">
    <property type="nucleotide sequence ID" value="NZ_FNBP01000008.1"/>
</dbReference>
<protein>
    <submittedName>
        <fullName evidence="2">Glycosyltransferase involved in LPS biosynthesis, GR25 family</fullName>
    </submittedName>
</protein>
<reference evidence="3" key="1">
    <citation type="submission" date="2016-10" db="EMBL/GenBank/DDBJ databases">
        <authorList>
            <person name="Varghese N."/>
            <person name="Submissions S."/>
        </authorList>
    </citation>
    <scope>NUCLEOTIDE SEQUENCE [LARGE SCALE GENOMIC DNA]</scope>
    <source>
        <strain evidence="3">DSM 16477</strain>
    </source>
</reference>
<accession>A0A1G7UK91</accession>
<dbReference type="CDD" id="cd06532">
    <property type="entry name" value="Glyco_transf_25"/>
    <property type="match status" value="1"/>
</dbReference>
<evidence type="ECO:0000313" key="2">
    <source>
        <dbReference type="EMBL" id="SDG47982.1"/>
    </source>
</evidence>
<gene>
    <name evidence="2" type="ORF">SAMN04489759_10840</name>
</gene>
<dbReference type="GO" id="GO:0016740">
    <property type="term" value="F:transferase activity"/>
    <property type="evidence" value="ECO:0007669"/>
    <property type="project" value="UniProtKB-KW"/>
</dbReference>
<proteinExistence type="predicted"/>
<sequence length="247" mass="27727">MKTQAMIIHLARATARRAQVAAMQERLPLPAEVVDAVDGQQLAELQKHAYQPRLSQPRYPFELRLSEIAVFHSHRRCWQRIVDQGLDAALILEDDLQFDADIFPPALSLALDHLRPGDFIRLPIKERGTPVEVIASNGPARLLAYDRVGLGMQAQLVSRGAAEALLAASEQFDRPVDDFVQMQWLHGARVLTVWPSGVQEVSGDLGGSLNSRKTGGFEKLRREILRPIYRHRMARRAAQYQNASRQG</sequence>
<dbReference type="Pfam" id="PF01755">
    <property type="entry name" value="Glyco_transf_25"/>
    <property type="match status" value="1"/>
</dbReference>
<evidence type="ECO:0000259" key="1">
    <source>
        <dbReference type="Pfam" id="PF01755"/>
    </source>
</evidence>
<organism evidence="2 3">
    <name type="scientific">Sulfitobacter delicatus</name>
    <dbReference type="NCBI Taxonomy" id="218672"/>
    <lineage>
        <taxon>Bacteria</taxon>
        <taxon>Pseudomonadati</taxon>
        <taxon>Pseudomonadota</taxon>
        <taxon>Alphaproteobacteria</taxon>
        <taxon>Rhodobacterales</taxon>
        <taxon>Roseobacteraceae</taxon>
        <taxon>Sulfitobacter</taxon>
    </lineage>
</organism>
<keyword evidence="3" id="KW-1185">Reference proteome</keyword>
<dbReference type="Proteomes" id="UP000199399">
    <property type="component" value="Unassembled WGS sequence"/>
</dbReference>
<name>A0A1G7UK91_9RHOB</name>
<keyword evidence="2" id="KW-0808">Transferase</keyword>
<feature type="domain" description="Glycosyl transferase family 25" evidence="1">
    <location>
        <begin position="4"/>
        <end position="179"/>
    </location>
</feature>
<dbReference type="InterPro" id="IPR002654">
    <property type="entry name" value="Glyco_trans_25"/>
</dbReference>
<dbReference type="EMBL" id="FNBP01000008">
    <property type="protein sequence ID" value="SDG47982.1"/>
    <property type="molecule type" value="Genomic_DNA"/>
</dbReference>